<name>A0A653DYT8_9PSED</name>
<protein>
    <recommendedName>
        <fullName evidence="2">RND family efflux transporter, MFP subunit</fullName>
    </recommendedName>
</protein>
<dbReference type="PANTHER" id="PTHR30469">
    <property type="entry name" value="MULTIDRUG RESISTANCE PROTEIN MDTA"/>
    <property type="match status" value="1"/>
</dbReference>
<dbReference type="PANTHER" id="PTHR30469:SF38">
    <property type="entry name" value="HLYD FAMILY SECRETION PROTEIN"/>
    <property type="match status" value="1"/>
</dbReference>
<proteinExistence type="predicted"/>
<dbReference type="AlphaFoldDB" id="A0A653DYT8"/>
<reference evidence="1" key="1">
    <citation type="submission" date="2019-02" db="EMBL/GenBank/DDBJ databases">
        <authorList>
            <consortium name="Genoscope - CEA"/>
            <person name="William W."/>
        </authorList>
    </citation>
    <scope>NUCLEOTIDE SEQUENCE [LARGE SCALE GENOMIC DNA]</scope>
    <source>
        <strain evidence="1">YSy11</strain>
    </source>
</reference>
<dbReference type="Gene3D" id="2.40.50.100">
    <property type="match status" value="1"/>
</dbReference>
<dbReference type="SUPFAM" id="SSF111369">
    <property type="entry name" value="HlyD-like secretion proteins"/>
    <property type="match status" value="1"/>
</dbReference>
<sequence>MKRRLWPLVLLTTVASFVLPRVWAEGDLNVARGVLKAEQEAVLSSPISARITDMPLREGDRFAKGALLVSFDCGRLTAELSAARAGAAAEARNSDVQDELLRMGATGRADADIAKFKGQERSAQARAIEQSMLGCKVLAPFSGRVVETLARTSETPPANEPLIHIVSDGPLELHMVVPSRWLRWLKNGSTVAFTVDETGDTLNAKVSRVSAAVDPVSQTIKVISTVADVPAQVLPGMSGQSSMNALTAVTPESESSP</sequence>
<gene>
    <name evidence="1" type="ORF">PMYSY11_0509</name>
</gene>
<dbReference type="EMBL" id="LR215729">
    <property type="protein sequence ID" value="VEV95556.1"/>
    <property type="molecule type" value="Genomic_DNA"/>
</dbReference>
<organism evidence="1">
    <name type="scientific">Pseudomonas marincola</name>
    <dbReference type="NCBI Taxonomy" id="437900"/>
    <lineage>
        <taxon>Bacteria</taxon>
        <taxon>Pseudomonadati</taxon>
        <taxon>Pseudomonadota</taxon>
        <taxon>Gammaproteobacteria</taxon>
        <taxon>Pseudomonadales</taxon>
        <taxon>Pseudomonadaceae</taxon>
        <taxon>Pseudomonas</taxon>
    </lineage>
</organism>
<dbReference type="GO" id="GO:1990281">
    <property type="term" value="C:efflux pump complex"/>
    <property type="evidence" value="ECO:0007669"/>
    <property type="project" value="TreeGrafter"/>
</dbReference>
<dbReference type="RefSeq" id="WP_172970630.1">
    <property type="nucleotide sequence ID" value="NZ_LR215729.2"/>
</dbReference>
<evidence type="ECO:0008006" key="2">
    <source>
        <dbReference type="Google" id="ProtNLM"/>
    </source>
</evidence>
<dbReference type="Gene3D" id="2.40.30.170">
    <property type="match status" value="1"/>
</dbReference>
<dbReference type="GO" id="GO:0015562">
    <property type="term" value="F:efflux transmembrane transporter activity"/>
    <property type="evidence" value="ECO:0007669"/>
    <property type="project" value="TreeGrafter"/>
</dbReference>
<evidence type="ECO:0000313" key="1">
    <source>
        <dbReference type="EMBL" id="VEV95556.1"/>
    </source>
</evidence>
<accession>A0A653DYT8</accession>